<organism evidence="9 10">
    <name type="scientific">Adineta ricciae</name>
    <name type="common">Rotifer</name>
    <dbReference type="NCBI Taxonomy" id="249248"/>
    <lineage>
        <taxon>Eukaryota</taxon>
        <taxon>Metazoa</taxon>
        <taxon>Spiralia</taxon>
        <taxon>Gnathifera</taxon>
        <taxon>Rotifera</taxon>
        <taxon>Eurotatoria</taxon>
        <taxon>Bdelloidea</taxon>
        <taxon>Adinetida</taxon>
        <taxon>Adinetidae</taxon>
        <taxon>Adineta</taxon>
    </lineage>
</organism>
<dbReference type="OrthoDB" id="203099at2759"/>
<dbReference type="InterPro" id="IPR042855">
    <property type="entry name" value="V_SNARE_CC"/>
</dbReference>
<dbReference type="InterPro" id="IPR001388">
    <property type="entry name" value="Synaptobrevin-like"/>
</dbReference>
<evidence type="ECO:0000256" key="4">
    <source>
        <dbReference type="ARBA" id="ARBA00022989"/>
    </source>
</evidence>
<keyword evidence="3 7" id="KW-0812">Transmembrane</keyword>
<dbReference type="GO" id="GO:0016020">
    <property type="term" value="C:membrane"/>
    <property type="evidence" value="ECO:0007669"/>
    <property type="project" value="UniProtKB-SubCell"/>
</dbReference>
<name>A0A814P3B1_ADIRI</name>
<evidence type="ECO:0000313" key="10">
    <source>
        <dbReference type="Proteomes" id="UP000663852"/>
    </source>
</evidence>
<feature type="transmembrane region" description="Helical" evidence="7">
    <location>
        <begin position="282"/>
        <end position="305"/>
    </location>
</feature>
<sequence length="825" mass="95072">MSNEQHSLKESLPLPYILHSSCLHMQVKAADNSIEQITWNATGDGISKAIACAEMLKRESNLTFHEYVQIGYKAKDEKISITKKIKLNKDIPSICVLLSKIKTKMSSIAFIFNIIFSLIITLIFLYRCGNYRRQHVVTTIAVFIAWFFSTLTIFILPLDISLAIYRDCVTHPEPITVKPPTSNNSLINNSTVIVCPRPWSYVDRNVYAVLWQVVFWTSQVLTWLILPLMQSFRETGEFSIKGKIRYAIKANLIFYGTLLLIFIVLVIYVATKVTMDSSSFTATLVAASTTWGLFLLVLMLGYGLVQVPKNIYNHSRTSYMLAHTQFKLSRLYNEKVDVEERLDSLIDDVIKFCMQIKTTDPLRPCLEQIIQIVPEQYSNRIQLTLNDYANNLSWTRQINEAFYFEDIVKNAENTNHEFVRTNPSSATWLRRKLFDKHPKLEWYTHCFLRPWGLRLLGIGLGIISLLVIWSEMTFFSTSPVLSIFAQCVTAASRHYSYLTIEIFCCLSIAYLCLCAYYTIFRIRILNYFYLSLYHLTDENSLIFAATFLCRLTAPLCYNFLGMIHLDQAITHKIDHEETAFTSIMGHLTAIKIVSVGFNFYFPMLICLLSFGTFFRLGSRCLHACGFRQFFDDDDVSTEYVEDGKSLMARERRNYGGVDTLANTTTATQRRDRRRELEEKYGLRSARAMAANNLYSDDPMISETRPLISNTDDPLIDTQPEPSVRPARRFFQSAADNLIALRTDVTKTTNVLKVTIEKLVDRDDRLDVLTERAHDLSASSHHFHDSGRHVQQRMKWKNRKLTIFIILIVLVVIVFIVLLAVRPWKK</sequence>
<feature type="transmembrane region" description="Helical" evidence="7">
    <location>
        <begin position="105"/>
        <end position="125"/>
    </location>
</feature>
<comment type="subcellular location">
    <subcellularLocation>
        <location evidence="1">Membrane</location>
        <topology evidence="1">Multi-pass membrane protein</topology>
    </subcellularLocation>
</comment>
<dbReference type="Pfam" id="PF04791">
    <property type="entry name" value="LMBR1"/>
    <property type="match status" value="1"/>
</dbReference>
<gene>
    <name evidence="9" type="ORF">EDS130_LOCUS20047</name>
</gene>
<dbReference type="PRINTS" id="PR00219">
    <property type="entry name" value="SYNAPTOBREVN"/>
</dbReference>
<feature type="transmembrane region" description="Helical" evidence="7">
    <location>
        <begin position="541"/>
        <end position="560"/>
    </location>
</feature>
<dbReference type="InterPro" id="IPR051584">
    <property type="entry name" value="GPCR-associated_LMBR1"/>
</dbReference>
<comment type="similarity">
    <text evidence="2">Belongs to the LIMR family.</text>
</comment>
<evidence type="ECO:0000259" key="8">
    <source>
        <dbReference type="PROSITE" id="PS50892"/>
    </source>
</evidence>
<proteinExistence type="inferred from homology"/>
<accession>A0A814P3B1</accession>
<dbReference type="PANTHER" id="PTHR21355">
    <property type="entry name" value="G-PROTEIN COUPLED RECEPTOR-ASSOCIATED PROTEIN LMBRD2"/>
    <property type="match status" value="1"/>
</dbReference>
<dbReference type="SUPFAM" id="SSF58038">
    <property type="entry name" value="SNARE fusion complex"/>
    <property type="match status" value="1"/>
</dbReference>
<feature type="transmembrane region" description="Helical" evidence="7">
    <location>
        <begin position="455"/>
        <end position="475"/>
    </location>
</feature>
<evidence type="ECO:0000256" key="7">
    <source>
        <dbReference type="SAM" id="Phobius"/>
    </source>
</evidence>
<dbReference type="InterPro" id="IPR006876">
    <property type="entry name" value="LMBR1-like_membr_prot"/>
</dbReference>
<feature type="transmembrane region" description="Helical" evidence="7">
    <location>
        <begin position="800"/>
        <end position="820"/>
    </location>
</feature>
<dbReference type="PROSITE" id="PS50892">
    <property type="entry name" value="V_SNARE"/>
    <property type="match status" value="1"/>
</dbReference>
<keyword evidence="5 7" id="KW-0472">Membrane</keyword>
<dbReference type="EMBL" id="CAJNOJ010000098">
    <property type="protein sequence ID" value="CAF1102244.1"/>
    <property type="molecule type" value="Genomic_DNA"/>
</dbReference>
<protein>
    <recommendedName>
        <fullName evidence="8">V-SNARE coiled-coil homology domain-containing protein</fullName>
    </recommendedName>
</protein>
<comment type="caution">
    <text evidence="9">The sequence shown here is derived from an EMBL/GenBank/DDBJ whole genome shotgun (WGS) entry which is preliminary data.</text>
</comment>
<dbReference type="Gene3D" id="3.30.110.20">
    <property type="entry name" value="Alba-like domain"/>
    <property type="match status" value="1"/>
</dbReference>
<reference evidence="9" key="1">
    <citation type="submission" date="2021-02" db="EMBL/GenBank/DDBJ databases">
        <authorList>
            <person name="Nowell W R."/>
        </authorList>
    </citation>
    <scope>NUCLEOTIDE SEQUENCE</scope>
</reference>
<dbReference type="AlphaFoldDB" id="A0A814P3B1"/>
<dbReference type="GO" id="GO:0016192">
    <property type="term" value="P:vesicle-mediated transport"/>
    <property type="evidence" value="ECO:0007669"/>
    <property type="project" value="InterPro"/>
</dbReference>
<feature type="transmembrane region" description="Helical" evidence="7">
    <location>
        <begin position="495"/>
        <end position="520"/>
    </location>
</feature>
<keyword evidence="4 7" id="KW-1133">Transmembrane helix</keyword>
<evidence type="ECO:0000256" key="5">
    <source>
        <dbReference type="ARBA" id="ARBA00023136"/>
    </source>
</evidence>
<feature type="domain" description="V-SNARE coiled-coil homology" evidence="8">
    <location>
        <begin position="736"/>
        <end position="796"/>
    </location>
</feature>
<evidence type="ECO:0000256" key="3">
    <source>
        <dbReference type="ARBA" id="ARBA00022692"/>
    </source>
</evidence>
<feature type="transmembrane region" description="Helical" evidence="7">
    <location>
        <begin position="206"/>
        <end position="229"/>
    </location>
</feature>
<dbReference type="SUPFAM" id="SSF82704">
    <property type="entry name" value="AlbA-like"/>
    <property type="match status" value="1"/>
</dbReference>
<dbReference type="InterPro" id="IPR002775">
    <property type="entry name" value="DNA/RNA-bd_Alba-like"/>
</dbReference>
<dbReference type="InterPro" id="IPR036882">
    <property type="entry name" value="Alba-like_dom_sf"/>
</dbReference>
<evidence type="ECO:0000256" key="6">
    <source>
        <dbReference type="PROSITE-ProRule" id="PRU00290"/>
    </source>
</evidence>
<dbReference type="Pfam" id="PF00957">
    <property type="entry name" value="Synaptobrevin"/>
    <property type="match status" value="1"/>
</dbReference>
<feature type="transmembrane region" description="Helical" evidence="7">
    <location>
        <begin position="599"/>
        <end position="617"/>
    </location>
</feature>
<dbReference type="PANTHER" id="PTHR21355:SF0">
    <property type="entry name" value="G-PROTEIN COUPLED RECEPTOR-ASSOCIATED PROTEIN LMBRD2"/>
    <property type="match status" value="1"/>
</dbReference>
<dbReference type="GO" id="GO:0003676">
    <property type="term" value="F:nucleic acid binding"/>
    <property type="evidence" value="ECO:0007669"/>
    <property type="project" value="InterPro"/>
</dbReference>
<keyword evidence="6" id="KW-0175">Coiled coil</keyword>
<dbReference type="Gene3D" id="1.20.5.110">
    <property type="match status" value="1"/>
</dbReference>
<feature type="transmembrane region" description="Helical" evidence="7">
    <location>
        <begin position="137"/>
        <end position="156"/>
    </location>
</feature>
<feature type="transmembrane region" description="Helical" evidence="7">
    <location>
        <begin position="250"/>
        <end position="270"/>
    </location>
</feature>
<dbReference type="Pfam" id="PF01918">
    <property type="entry name" value="Alba"/>
    <property type="match status" value="1"/>
</dbReference>
<evidence type="ECO:0000313" key="9">
    <source>
        <dbReference type="EMBL" id="CAF1102244.1"/>
    </source>
</evidence>
<evidence type="ECO:0000256" key="1">
    <source>
        <dbReference type="ARBA" id="ARBA00004141"/>
    </source>
</evidence>
<dbReference type="Proteomes" id="UP000663852">
    <property type="component" value="Unassembled WGS sequence"/>
</dbReference>
<evidence type="ECO:0000256" key="2">
    <source>
        <dbReference type="ARBA" id="ARBA00010487"/>
    </source>
</evidence>